<organism evidence="8 9">
    <name type="scientific">Chryseobacterium indoltheticum</name>
    <dbReference type="NCBI Taxonomy" id="254"/>
    <lineage>
        <taxon>Bacteria</taxon>
        <taxon>Pseudomonadati</taxon>
        <taxon>Bacteroidota</taxon>
        <taxon>Flavobacteriia</taxon>
        <taxon>Flavobacteriales</taxon>
        <taxon>Weeksellaceae</taxon>
        <taxon>Chryseobacterium group</taxon>
        <taxon>Chryseobacterium</taxon>
    </lineage>
</organism>
<keyword evidence="4" id="KW-0472">Membrane</keyword>
<dbReference type="AlphaFoldDB" id="A0A381FL48"/>
<dbReference type="RefSeq" id="WP_115620485.1">
    <property type="nucleotide sequence ID" value="NZ_CP033928.1"/>
</dbReference>
<name>A0A381FL48_9FLAO</name>
<dbReference type="EMBL" id="UFVR01000004">
    <property type="protein sequence ID" value="SUX46912.1"/>
    <property type="molecule type" value="Genomic_DNA"/>
</dbReference>
<dbReference type="Gene3D" id="1.25.40.390">
    <property type="match status" value="1"/>
</dbReference>
<keyword evidence="5" id="KW-0998">Cell outer membrane</keyword>
<evidence type="ECO:0000256" key="4">
    <source>
        <dbReference type="ARBA" id="ARBA00023136"/>
    </source>
</evidence>
<dbReference type="PROSITE" id="PS51257">
    <property type="entry name" value="PROKAR_LIPOPROTEIN"/>
    <property type="match status" value="1"/>
</dbReference>
<proteinExistence type="inferred from homology"/>
<feature type="domain" description="RagB/SusD" evidence="6">
    <location>
        <begin position="348"/>
        <end position="523"/>
    </location>
</feature>
<evidence type="ECO:0000313" key="9">
    <source>
        <dbReference type="Proteomes" id="UP000254282"/>
    </source>
</evidence>
<dbReference type="SUPFAM" id="SSF48452">
    <property type="entry name" value="TPR-like"/>
    <property type="match status" value="1"/>
</dbReference>
<evidence type="ECO:0000313" key="7">
    <source>
        <dbReference type="EMBL" id="AZA61523.1"/>
    </source>
</evidence>
<dbReference type="Proteomes" id="UP000254282">
    <property type="component" value="Unassembled WGS sequence"/>
</dbReference>
<reference evidence="7 10" key="2">
    <citation type="submission" date="2018-11" db="EMBL/GenBank/DDBJ databases">
        <title>Proposal to divide the Flavobacteriaceae and reorganize its genera based on Amino Acid Identity values calculated from whole genome sequences.</title>
        <authorList>
            <person name="Nicholson A.C."/>
            <person name="Gulvik C.A."/>
            <person name="Whitney A.M."/>
            <person name="Humrighouse B.W."/>
            <person name="Bell M."/>
            <person name="Holmes B."/>
            <person name="Steigerwalt A."/>
            <person name="Villarma A."/>
            <person name="Sheth M."/>
            <person name="Batra D."/>
            <person name="Pryor J."/>
            <person name="Bernardet J.-F."/>
            <person name="Hugo C."/>
            <person name="Kampfer P."/>
            <person name="Newman J."/>
            <person name="Mcquiston J.R."/>
        </authorList>
    </citation>
    <scope>NUCLEOTIDE SEQUENCE [LARGE SCALE GENOMIC DNA]</scope>
    <source>
        <strain evidence="7 10">G0211</strain>
    </source>
</reference>
<comment type="similarity">
    <text evidence="2">Belongs to the SusD family.</text>
</comment>
<protein>
    <submittedName>
        <fullName evidence="7 8">SusD family</fullName>
    </submittedName>
</protein>
<evidence type="ECO:0000313" key="8">
    <source>
        <dbReference type="EMBL" id="SUX46912.1"/>
    </source>
</evidence>
<gene>
    <name evidence="7" type="ORF">EG340_10950</name>
    <name evidence="8" type="ORF">NCTC13532_02472</name>
</gene>
<comment type="subcellular location">
    <subcellularLocation>
        <location evidence="1">Cell outer membrane</location>
    </subcellularLocation>
</comment>
<evidence type="ECO:0000256" key="2">
    <source>
        <dbReference type="ARBA" id="ARBA00006275"/>
    </source>
</evidence>
<dbReference type="Proteomes" id="UP000269076">
    <property type="component" value="Chromosome"/>
</dbReference>
<dbReference type="EMBL" id="CP033928">
    <property type="protein sequence ID" value="AZA61523.1"/>
    <property type="molecule type" value="Genomic_DNA"/>
</dbReference>
<dbReference type="InterPro" id="IPR012944">
    <property type="entry name" value="SusD_RagB_dom"/>
</dbReference>
<evidence type="ECO:0000256" key="1">
    <source>
        <dbReference type="ARBA" id="ARBA00004442"/>
    </source>
</evidence>
<sequence length="523" mass="57861">MKKFKTYIIAALGSMLIYSCNDALDIRQAGEAYDEQAFNTSADLVKFLEGSVYSSADIMNQIKYTSLFTDELKIGPANAGQDQGTFRYLITPNDPFVEGIWGGQYLLINRVNQLIEKSALITPTTTADITLYNNTLAEAKVLRAFAYLNLMTYYSTDMKNNNALGVILADKVYPFETKLPRVSNGAIWSFVESDLAFADANLAPPSTHPASYFVSKNFVNALRARMYLYRGNYTLAKQYATAVLNTSGLVLTPATPIPTGNPSYANPTQGPPTVPLASASWAYLFYTQTTTPSPYRQMLFDNIVGENIFKLSRPSVGGTGGNIANLWTTNSTQLNGSPWWVTGVNLFAAYQNTTNDLRRWAYTDPTSAPASNTYVIDKYPGKNNTALKNDIKVIRLSEIYFILAECAVEENDFATAANYIRSVRSARRWDGLQANLPNYTTKAIAYQDILKERRVELAFEGHRLIDLKRLGSIAGVSIDRNAGDDVISTPLTLSITDYRWTLPIPVSELNGNPQLAGQQNPGY</sequence>
<evidence type="ECO:0000256" key="3">
    <source>
        <dbReference type="ARBA" id="ARBA00022729"/>
    </source>
</evidence>
<evidence type="ECO:0000313" key="10">
    <source>
        <dbReference type="Proteomes" id="UP000269076"/>
    </source>
</evidence>
<evidence type="ECO:0000256" key="5">
    <source>
        <dbReference type="ARBA" id="ARBA00023237"/>
    </source>
</evidence>
<dbReference type="InterPro" id="IPR011990">
    <property type="entry name" value="TPR-like_helical_dom_sf"/>
</dbReference>
<accession>A0A381FL48</accession>
<dbReference type="GO" id="GO:0009279">
    <property type="term" value="C:cell outer membrane"/>
    <property type="evidence" value="ECO:0007669"/>
    <property type="project" value="UniProtKB-SubCell"/>
</dbReference>
<dbReference type="Pfam" id="PF07980">
    <property type="entry name" value="SusD_RagB"/>
    <property type="match status" value="1"/>
</dbReference>
<evidence type="ECO:0000259" key="6">
    <source>
        <dbReference type="Pfam" id="PF07980"/>
    </source>
</evidence>
<reference evidence="8 9" key="1">
    <citation type="submission" date="2018-06" db="EMBL/GenBank/DDBJ databases">
        <authorList>
            <consortium name="Pathogen Informatics"/>
            <person name="Doyle S."/>
        </authorList>
    </citation>
    <scope>NUCLEOTIDE SEQUENCE [LARGE SCALE GENOMIC DNA]</scope>
    <source>
        <strain evidence="8 9">NCTC13532</strain>
    </source>
</reference>
<keyword evidence="3" id="KW-0732">Signal</keyword>